<name>A0A8J8JSZ8_9BACT</name>
<gene>
    <name evidence="2" type="ORF">GD597_18785</name>
</gene>
<dbReference type="InterPro" id="IPR047676">
    <property type="entry name" value="FxLYD_dom"/>
</dbReference>
<keyword evidence="1" id="KW-1133">Transmembrane helix</keyword>
<comment type="caution">
    <text evidence="2">The sequence shown here is derived from an EMBL/GenBank/DDBJ whole genome shotgun (WGS) entry which is preliminary data.</text>
</comment>
<evidence type="ECO:0008006" key="4">
    <source>
        <dbReference type="Google" id="ProtNLM"/>
    </source>
</evidence>
<accession>A0A8J8JSZ8</accession>
<keyword evidence="1" id="KW-0472">Membrane</keyword>
<evidence type="ECO:0000313" key="3">
    <source>
        <dbReference type="Proteomes" id="UP000598971"/>
    </source>
</evidence>
<dbReference type="NCBIfam" id="NF038353">
    <property type="entry name" value="FxLYD_dom"/>
    <property type="match status" value="1"/>
</dbReference>
<organism evidence="2 3">
    <name type="scientific">Limnovirga soli</name>
    <dbReference type="NCBI Taxonomy" id="2656915"/>
    <lineage>
        <taxon>Bacteria</taxon>
        <taxon>Pseudomonadati</taxon>
        <taxon>Bacteroidota</taxon>
        <taxon>Chitinophagia</taxon>
        <taxon>Chitinophagales</taxon>
        <taxon>Chitinophagaceae</taxon>
        <taxon>Limnovirga</taxon>
    </lineage>
</organism>
<dbReference type="Proteomes" id="UP000598971">
    <property type="component" value="Unassembled WGS sequence"/>
</dbReference>
<evidence type="ECO:0000256" key="1">
    <source>
        <dbReference type="SAM" id="Phobius"/>
    </source>
</evidence>
<dbReference type="EMBL" id="WHPF01000016">
    <property type="protein sequence ID" value="NNV57527.1"/>
    <property type="molecule type" value="Genomic_DNA"/>
</dbReference>
<keyword evidence="1" id="KW-0812">Transmembrane</keyword>
<keyword evidence="3" id="KW-1185">Reference proteome</keyword>
<evidence type="ECO:0000313" key="2">
    <source>
        <dbReference type="EMBL" id="NNV57527.1"/>
    </source>
</evidence>
<protein>
    <recommendedName>
        <fullName evidence="4">DUF4339 domain-containing protein</fullName>
    </recommendedName>
</protein>
<dbReference type="RefSeq" id="WP_171609476.1">
    <property type="nucleotide sequence ID" value="NZ_WHPF01000016.1"/>
</dbReference>
<feature type="transmembrane region" description="Helical" evidence="1">
    <location>
        <begin position="202"/>
        <end position="220"/>
    </location>
</feature>
<reference evidence="2" key="1">
    <citation type="submission" date="2019-10" db="EMBL/GenBank/DDBJ databases">
        <title>Draft genome sequence of Panacibacter sp. KCS-6.</title>
        <authorList>
            <person name="Yim K.J."/>
        </authorList>
    </citation>
    <scope>NUCLEOTIDE SEQUENCE</scope>
    <source>
        <strain evidence="2">KCS-6</strain>
    </source>
</reference>
<proteinExistence type="predicted"/>
<dbReference type="AlphaFoldDB" id="A0A8J8JSZ8"/>
<sequence>MKMYRLLRNNKETGPYSAEELIKTGFKKYDLIWLDGKSAAWRYPGELPEFAQHAPIIEEQPFDRFYKKPVISTTAPIEMAAIVTPVIAEIPATIKKEKPRIRIKADSARIEVPIMPVATEVEESKKVAAPKAASTATPDTLPAWNDVWLNWEQEKQSVGGAKPQPQKLKTPMIESETETVFLNTLSTSTPTLKKAHFLTSNTGLTIMLLVIIAGIGFWMHNSWSDSSANSTHNTTVDNVAPNIAANTDTIQIISDPAATATNNEQVQTILPDVPENKPAAEQSTAEKPNSFVVTAVKNTENPVSKPAAVKPQIKPAALPAVNSKTVVANTIQQPVIKQVKTPAQEVNAALPKKETAPVNDGGIKSIGHYIHVDANIPYANEATGINYTIENTSDIPLELVMIDLQYYDIAGHYIKGETLYLRNVDAGEKVNAKAPDNAKAATVRYKVSMISSEKKNLYLIAD</sequence>